<feature type="region of interest" description="Disordered" evidence="1">
    <location>
        <begin position="103"/>
        <end position="128"/>
    </location>
</feature>
<evidence type="ECO:0008006" key="4">
    <source>
        <dbReference type="Google" id="ProtNLM"/>
    </source>
</evidence>
<dbReference type="Proteomes" id="UP000813461">
    <property type="component" value="Unassembled WGS sequence"/>
</dbReference>
<feature type="region of interest" description="Disordered" evidence="1">
    <location>
        <begin position="1"/>
        <end position="57"/>
    </location>
</feature>
<dbReference type="Gene3D" id="1.10.10.2360">
    <property type="match status" value="1"/>
</dbReference>
<organism evidence="2 3">
    <name type="scientific">Paraphoma chrysanthemicola</name>
    <dbReference type="NCBI Taxonomy" id="798071"/>
    <lineage>
        <taxon>Eukaryota</taxon>
        <taxon>Fungi</taxon>
        <taxon>Dikarya</taxon>
        <taxon>Ascomycota</taxon>
        <taxon>Pezizomycotina</taxon>
        <taxon>Dothideomycetes</taxon>
        <taxon>Pleosporomycetidae</taxon>
        <taxon>Pleosporales</taxon>
        <taxon>Pleosporineae</taxon>
        <taxon>Phaeosphaeriaceae</taxon>
        <taxon>Paraphoma</taxon>
    </lineage>
</organism>
<dbReference type="AlphaFoldDB" id="A0A8K0QTG2"/>
<gene>
    <name evidence="2" type="ORF">FB567DRAFT_483936</name>
</gene>
<dbReference type="PANTHER" id="PTHR47843:SF2">
    <property type="entry name" value="BTB DOMAIN-CONTAINING PROTEIN"/>
    <property type="match status" value="1"/>
</dbReference>
<dbReference type="OrthoDB" id="194443at2759"/>
<protein>
    <recommendedName>
        <fullName evidence="4">BTB domain-containing protein</fullName>
    </recommendedName>
</protein>
<sequence>MSFGFPRPDQATTSRSSTPGSNLFSSPSPSTQFGTPSQLTISQGSNQGTYGGPVAPPYMIDRSELRSTGHFQSIAAFDRYSRFSPEELRLADYKQDRAGEKGKQAAHNPLYGFPQPATKSTNPTMTNATRTDRSHLLLLRGAAIELRVGTAECSCAESAACLCINAWSLPKALISYYSPFLKAACQRDFQEKRENRITLPDDDPTVVGLFVEWMYYGSYTAPRPLLFAGDVNMDVKCWILGDKLLSVDFKNHAMKRIFHEYHGFFTSRTVSTEDMQFILENTGPKSKLRLFYIHYMIANWVSRERLKGTSQEWDELMLDHADARIALFESFRSVSERQSMIRNETYYLETDETVLKAVEKITIKG</sequence>
<dbReference type="SUPFAM" id="SSF54695">
    <property type="entry name" value="POZ domain"/>
    <property type="match status" value="1"/>
</dbReference>
<feature type="compositionally biased region" description="Polar residues" evidence="1">
    <location>
        <begin position="10"/>
        <end position="48"/>
    </location>
</feature>
<comment type="caution">
    <text evidence="2">The sequence shown here is derived from an EMBL/GenBank/DDBJ whole genome shotgun (WGS) entry which is preliminary data.</text>
</comment>
<accession>A0A8K0QTG2</accession>
<dbReference type="InterPro" id="IPR011333">
    <property type="entry name" value="SKP1/BTB/POZ_sf"/>
</dbReference>
<feature type="compositionally biased region" description="Polar residues" evidence="1">
    <location>
        <begin position="117"/>
        <end position="128"/>
    </location>
</feature>
<evidence type="ECO:0000313" key="2">
    <source>
        <dbReference type="EMBL" id="KAH7067171.1"/>
    </source>
</evidence>
<keyword evidence="3" id="KW-1185">Reference proteome</keyword>
<dbReference type="Gene3D" id="3.30.710.10">
    <property type="entry name" value="Potassium Channel Kv1.1, Chain A"/>
    <property type="match status" value="1"/>
</dbReference>
<dbReference type="EMBL" id="JAGMVJ010000035">
    <property type="protein sequence ID" value="KAH7067171.1"/>
    <property type="molecule type" value="Genomic_DNA"/>
</dbReference>
<proteinExistence type="predicted"/>
<reference evidence="2" key="1">
    <citation type="journal article" date="2021" name="Nat. Commun.">
        <title>Genetic determinants of endophytism in the Arabidopsis root mycobiome.</title>
        <authorList>
            <person name="Mesny F."/>
            <person name="Miyauchi S."/>
            <person name="Thiergart T."/>
            <person name="Pickel B."/>
            <person name="Atanasova L."/>
            <person name="Karlsson M."/>
            <person name="Huettel B."/>
            <person name="Barry K.W."/>
            <person name="Haridas S."/>
            <person name="Chen C."/>
            <person name="Bauer D."/>
            <person name="Andreopoulos W."/>
            <person name="Pangilinan J."/>
            <person name="LaButti K."/>
            <person name="Riley R."/>
            <person name="Lipzen A."/>
            <person name="Clum A."/>
            <person name="Drula E."/>
            <person name="Henrissat B."/>
            <person name="Kohler A."/>
            <person name="Grigoriev I.V."/>
            <person name="Martin F.M."/>
            <person name="Hacquard S."/>
        </authorList>
    </citation>
    <scope>NUCLEOTIDE SEQUENCE</scope>
    <source>
        <strain evidence="2">MPI-SDFR-AT-0120</strain>
    </source>
</reference>
<evidence type="ECO:0000313" key="3">
    <source>
        <dbReference type="Proteomes" id="UP000813461"/>
    </source>
</evidence>
<name>A0A8K0QTG2_9PLEO</name>
<dbReference type="CDD" id="cd18186">
    <property type="entry name" value="BTB_POZ_ZBTB_KLHL-like"/>
    <property type="match status" value="1"/>
</dbReference>
<evidence type="ECO:0000256" key="1">
    <source>
        <dbReference type="SAM" id="MobiDB-lite"/>
    </source>
</evidence>
<dbReference type="PANTHER" id="PTHR47843">
    <property type="entry name" value="BTB DOMAIN-CONTAINING PROTEIN-RELATED"/>
    <property type="match status" value="1"/>
</dbReference>